<feature type="domain" description="N-acetyltransferase" evidence="3">
    <location>
        <begin position="1"/>
        <end position="164"/>
    </location>
</feature>
<evidence type="ECO:0000256" key="1">
    <source>
        <dbReference type="ARBA" id="ARBA00022679"/>
    </source>
</evidence>
<keyword evidence="5" id="KW-1185">Reference proteome</keyword>
<sequence>MTFRNAVSADIDAIAGLHSRSWQQTYRGIFSDDFLDNRVLADRLAVWTSRLVNPNENQWVLVAGEKDKLQGFICVYGKDDPVYGSLVDNLHVSEEARGTGLGRTLLQRAAQWMYETYGTRHMYLWVYADNIRAREVYRHLGGQEVEQVMHENLDGTVSPALRCYWDDTTSLAGILS</sequence>
<reference evidence="4 5" key="1">
    <citation type="submission" date="2016-10" db="EMBL/GenBank/DDBJ databases">
        <title>Arsenicibacter rosenii gen. nov., sp. nov., an efficient arsenic-methylating bacterium isolated from an arsenic-contaminated paddy soil.</title>
        <authorList>
            <person name="Huang K."/>
        </authorList>
    </citation>
    <scope>NUCLEOTIDE SEQUENCE [LARGE SCALE GENOMIC DNA]</scope>
    <source>
        <strain evidence="4 5">SM-1</strain>
    </source>
</reference>
<dbReference type="PANTHER" id="PTHR43877">
    <property type="entry name" value="AMINOALKYLPHOSPHONATE N-ACETYLTRANSFERASE-RELATED-RELATED"/>
    <property type="match status" value="1"/>
</dbReference>
<comment type="caution">
    <text evidence="4">The sequence shown here is derived from an EMBL/GenBank/DDBJ whole genome shotgun (WGS) entry which is preliminary data.</text>
</comment>
<organism evidence="4 5">
    <name type="scientific">Arsenicibacter rosenii</name>
    <dbReference type="NCBI Taxonomy" id="1750698"/>
    <lineage>
        <taxon>Bacteria</taxon>
        <taxon>Pseudomonadati</taxon>
        <taxon>Bacteroidota</taxon>
        <taxon>Cytophagia</taxon>
        <taxon>Cytophagales</taxon>
        <taxon>Spirosomataceae</taxon>
        <taxon>Arsenicibacter</taxon>
    </lineage>
</organism>
<evidence type="ECO:0000313" key="5">
    <source>
        <dbReference type="Proteomes" id="UP000181790"/>
    </source>
</evidence>
<evidence type="ECO:0000256" key="2">
    <source>
        <dbReference type="ARBA" id="ARBA00023315"/>
    </source>
</evidence>
<dbReference type="InterPro" id="IPR016181">
    <property type="entry name" value="Acyl_CoA_acyltransferase"/>
</dbReference>
<keyword evidence="2" id="KW-0012">Acyltransferase</keyword>
<dbReference type="GO" id="GO:0016747">
    <property type="term" value="F:acyltransferase activity, transferring groups other than amino-acyl groups"/>
    <property type="evidence" value="ECO:0007669"/>
    <property type="project" value="InterPro"/>
</dbReference>
<protein>
    <recommendedName>
        <fullName evidence="3">N-acetyltransferase domain-containing protein</fullName>
    </recommendedName>
</protein>
<dbReference type="InterPro" id="IPR050832">
    <property type="entry name" value="Bact_Acetyltransf"/>
</dbReference>
<accession>A0A1S2VII7</accession>
<dbReference type="EMBL" id="MORL01000006">
    <property type="protein sequence ID" value="OIN58571.1"/>
    <property type="molecule type" value="Genomic_DNA"/>
</dbReference>
<dbReference type="RefSeq" id="WP_071503678.1">
    <property type="nucleotide sequence ID" value="NZ_MORL01000006.1"/>
</dbReference>
<proteinExistence type="predicted"/>
<dbReference type="PROSITE" id="PS51186">
    <property type="entry name" value="GNAT"/>
    <property type="match status" value="1"/>
</dbReference>
<keyword evidence="1" id="KW-0808">Transferase</keyword>
<dbReference type="Proteomes" id="UP000181790">
    <property type="component" value="Unassembled WGS sequence"/>
</dbReference>
<gene>
    <name evidence="4" type="ORF">BLX24_13430</name>
</gene>
<evidence type="ECO:0000259" key="3">
    <source>
        <dbReference type="PROSITE" id="PS51186"/>
    </source>
</evidence>
<dbReference type="InterPro" id="IPR000182">
    <property type="entry name" value="GNAT_dom"/>
</dbReference>
<evidence type="ECO:0000313" key="4">
    <source>
        <dbReference type="EMBL" id="OIN58571.1"/>
    </source>
</evidence>
<dbReference type="SUPFAM" id="SSF55729">
    <property type="entry name" value="Acyl-CoA N-acyltransferases (Nat)"/>
    <property type="match status" value="1"/>
</dbReference>
<name>A0A1S2VII7_9BACT</name>
<dbReference type="Gene3D" id="3.40.630.30">
    <property type="match status" value="1"/>
</dbReference>
<dbReference type="CDD" id="cd04301">
    <property type="entry name" value="NAT_SF"/>
    <property type="match status" value="1"/>
</dbReference>
<dbReference type="Pfam" id="PF00583">
    <property type="entry name" value="Acetyltransf_1"/>
    <property type="match status" value="1"/>
</dbReference>
<dbReference type="AlphaFoldDB" id="A0A1S2VII7"/>